<organism evidence="1 2">
    <name type="scientific">Elysia marginata</name>
    <dbReference type="NCBI Taxonomy" id="1093978"/>
    <lineage>
        <taxon>Eukaryota</taxon>
        <taxon>Metazoa</taxon>
        <taxon>Spiralia</taxon>
        <taxon>Lophotrochozoa</taxon>
        <taxon>Mollusca</taxon>
        <taxon>Gastropoda</taxon>
        <taxon>Heterobranchia</taxon>
        <taxon>Euthyneura</taxon>
        <taxon>Panpulmonata</taxon>
        <taxon>Sacoglossa</taxon>
        <taxon>Placobranchoidea</taxon>
        <taxon>Plakobranchidae</taxon>
        <taxon>Elysia</taxon>
    </lineage>
</organism>
<accession>A0AAV4HAN9</accession>
<gene>
    <name evidence="1" type="ORF">ElyMa_002676800</name>
</gene>
<evidence type="ECO:0000313" key="1">
    <source>
        <dbReference type="EMBL" id="GFR94811.1"/>
    </source>
</evidence>
<dbReference type="EMBL" id="BMAT01005524">
    <property type="protein sequence ID" value="GFR94811.1"/>
    <property type="molecule type" value="Genomic_DNA"/>
</dbReference>
<proteinExistence type="predicted"/>
<name>A0AAV4HAN9_9GAST</name>
<sequence length="75" mass="7602">MGANPSVRGHQGPAAFLIMASGLDNHGINSSQPLAYSHLDIAGSARMPPKEVPAGVPVVALSGRYILGQGAVTSH</sequence>
<evidence type="ECO:0000313" key="2">
    <source>
        <dbReference type="Proteomes" id="UP000762676"/>
    </source>
</evidence>
<keyword evidence="2" id="KW-1185">Reference proteome</keyword>
<protein>
    <submittedName>
        <fullName evidence="1">W07G4.4_0 protein</fullName>
    </submittedName>
</protein>
<dbReference type="Proteomes" id="UP000762676">
    <property type="component" value="Unassembled WGS sequence"/>
</dbReference>
<comment type="caution">
    <text evidence="1">The sequence shown here is derived from an EMBL/GenBank/DDBJ whole genome shotgun (WGS) entry which is preliminary data.</text>
</comment>
<dbReference type="AlphaFoldDB" id="A0AAV4HAN9"/>
<reference evidence="1 2" key="1">
    <citation type="journal article" date="2021" name="Elife">
        <title>Chloroplast acquisition without the gene transfer in kleptoplastic sea slugs, Plakobranchus ocellatus.</title>
        <authorList>
            <person name="Maeda T."/>
            <person name="Takahashi S."/>
            <person name="Yoshida T."/>
            <person name="Shimamura S."/>
            <person name="Takaki Y."/>
            <person name="Nagai Y."/>
            <person name="Toyoda A."/>
            <person name="Suzuki Y."/>
            <person name="Arimoto A."/>
            <person name="Ishii H."/>
            <person name="Satoh N."/>
            <person name="Nishiyama T."/>
            <person name="Hasebe M."/>
            <person name="Maruyama T."/>
            <person name="Minagawa J."/>
            <person name="Obokata J."/>
            <person name="Shigenobu S."/>
        </authorList>
    </citation>
    <scope>NUCLEOTIDE SEQUENCE [LARGE SCALE GENOMIC DNA]</scope>
</reference>